<organism evidence="5 6">
    <name type="scientific">Acidaminobacter hydrogenoformans DSM 2784</name>
    <dbReference type="NCBI Taxonomy" id="1120920"/>
    <lineage>
        <taxon>Bacteria</taxon>
        <taxon>Bacillati</taxon>
        <taxon>Bacillota</taxon>
        <taxon>Clostridia</taxon>
        <taxon>Peptostreptococcales</taxon>
        <taxon>Acidaminobacteraceae</taxon>
        <taxon>Acidaminobacter</taxon>
    </lineage>
</organism>
<keyword evidence="3" id="KW-0804">Transcription</keyword>
<dbReference type="InterPro" id="IPR011991">
    <property type="entry name" value="ArsR-like_HTH"/>
</dbReference>
<dbReference type="SMART" id="SM00344">
    <property type="entry name" value="HTH_ASNC"/>
    <property type="match status" value="1"/>
</dbReference>
<dbReference type="InterPro" id="IPR019888">
    <property type="entry name" value="Tscrpt_reg_AsnC-like"/>
</dbReference>
<protein>
    <submittedName>
        <fullName evidence="5">Lrp/AsnC family transcriptional regulator, leucine-responsive regulatory protein</fullName>
    </submittedName>
</protein>
<evidence type="ECO:0000313" key="6">
    <source>
        <dbReference type="Proteomes" id="UP000199208"/>
    </source>
</evidence>
<dbReference type="PANTHER" id="PTHR30154">
    <property type="entry name" value="LEUCINE-RESPONSIVE REGULATORY PROTEIN"/>
    <property type="match status" value="1"/>
</dbReference>
<keyword evidence="1" id="KW-0805">Transcription regulation</keyword>
<dbReference type="CDD" id="cd00090">
    <property type="entry name" value="HTH_ARSR"/>
    <property type="match status" value="1"/>
</dbReference>
<dbReference type="RefSeq" id="WP_092589368.1">
    <property type="nucleotide sequence ID" value="NZ_FMWL01000002.1"/>
</dbReference>
<dbReference type="InterPro" id="IPR000485">
    <property type="entry name" value="AsnC-type_HTH_dom"/>
</dbReference>
<dbReference type="STRING" id="1120920.SAMN03080599_00568"/>
<dbReference type="InterPro" id="IPR011008">
    <property type="entry name" value="Dimeric_a/b-barrel"/>
</dbReference>
<dbReference type="FunFam" id="1.10.10.10:FF:000186">
    <property type="entry name" value="AsnC family transcriptional regulator"/>
    <property type="match status" value="1"/>
</dbReference>
<dbReference type="SUPFAM" id="SSF54909">
    <property type="entry name" value="Dimeric alpha+beta barrel"/>
    <property type="match status" value="1"/>
</dbReference>
<name>A0A1G5RTE3_9FIRM</name>
<dbReference type="PROSITE" id="PS50956">
    <property type="entry name" value="HTH_ASNC_2"/>
    <property type="match status" value="1"/>
</dbReference>
<gene>
    <name evidence="5" type="ORF">SAMN03080599_00568</name>
</gene>
<evidence type="ECO:0000256" key="3">
    <source>
        <dbReference type="ARBA" id="ARBA00023163"/>
    </source>
</evidence>
<evidence type="ECO:0000256" key="1">
    <source>
        <dbReference type="ARBA" id="ARBA00023015"/>
    </source>
</evidence>
<dbReference type="GO" id="GO:0005829">
    <property type="term" value="C:cytosol"/>
    <property type="evidence" value="ECO:0007669"/>
    <property type="project" value="TreeGrafter"/>
</dbReference>
<evidence type="ECO:0000313" key="5">
    <source>
        <dbReference type="EMBL" id="SCZ77108.1"/>
    </source>
</evidence>
<dbReference type="InterPro" id="IPR036388">
    <property type="entry name" value="WH-like_DNA-bd_sf"/>
</dbReference>
<dbReference type="Pfam" id="PF01037">
    <property type="entry name" value="AsnC_trans_reg"/>
    <property type="match status" value="1"/>
</dbReference>
<dbReference type="GO" id="GO:0043565">
    <property type="term" value="F:sequence-specific DNA binding"/>
    <property type="evidence" value="ECO:0007669"/>
    <property type="project" value="InterPro"/>
</dbReference>
<dbReference type="SUPFAM" id="SSF46785">
    <property type="entry name" value="Winged helix' DNA-binding domain"/>
    <property type="match status" value="1"/>
</dbReference>
<dbReference type="PANTHER" id="PTHR30154:SF53">
    <property type="entry name" value="HTH-TYPE TRANSCRIPTIONAL REGULATOR LRPC"/>
    <property type="match status" value="1"/>
</dbReference>
<dbReference type="InterPro" id="IPR019885">
    <property type="entry name" value="Tscrpt_reg_HTH_AsnC-type_CS"/>
</dbReference>
<dbReference type="InterPro" id="IPR036390">
    <property type="entry name" value="WH_DNA-bd_sf"/>
</dbReference>
<dbReference type="GO" id="GO:0043200">
    <property type="term" value="P:response to amino acid"/>
    <property type="evidence" value="ECO:0007669"/>
    <property type="project" value="TreeGrafter"/>
</dbReference>
<evidence type="ECO:0000259" key="4">
    <source>
        <dbReference type="PROSITE" id="PS50956"/>
    </source>
</evidence>
<dbReference type="PROSITE" id="PS00519">
    <property type="entry name" value="HTH_ASNC_1"/>
    <property type="match status" value="1"/>
</dbReference>
<proteinExistence type="predicted"/>
<sequence>MDTTDIKILEILQTDGRISMKELGNLVALSPPAVSERVKRLEESGIIKGYAAVVDPKLLGKRVFAIINVQMMVNQHRAFLQLVNNDPAIVECHHLTGEDCMTIKVLLSDTIELEKLLDRIQQLGNTRTTIVLSSPLDRKPILP</sequence>
<accession>A0A1G5RTE3</accession>
<dbReference type="OrthoDB" id="66249at2"/>
<keyword evidence="2" id="KW-0238">DNA-binding</keyword>
<dbReference type="PRINTS" id="PR00033">
    <property type="entry name" value="HTHASNC"/>
</dbReference>
<dbReference type="EMBL" id="FMWL01000002">
    <property type="protein sequence ID" value="SCZ77108.1"/>
    <property type="molecule type" value="Genomic_DNA"/>
</dbReference>
<dbReference type="Proteomes" id="UP000199208">
    <property type="component" value="Unassembled WGS sequence"/>
</dbReference>
<feature type="domain" description="HTH asnC-type" evidence="4">
    <location>
        <begin position="1"/>
        <end position="62"/>
    </location>
</feature>
<dbReference type="InterPro" id="IPR019887">
    <property type="entry name" value="Tscrpt_reg_AsnC/Lrp_C"/>
</dbReference>
<keyword evidence="6" id="KW-1185">Reference proteome</keyword>
<dbReference type="Pfam" id="PF13412">
    <property type="entry name" value="HTH_24"/>
    <property type="match status" value="1"/>
</dbReference>
<dbReference type="AlphaFoldDB" id="A0A1G5RTE3"/>
<dbReference type="Gene3D" id="1.10.10.10">
    <property type="entry name" value="Winged helix-like DNA-binding domain superfamily/Winged helix DNA-binding domain"/>
    <property type="match status" value="1"/>
</dbReference>
<dbReference type="Gene3D" id="3.30.70.920">
    <property type="match status" value="1"/>
</dbReference>
<reference evidence="5 6" key="1">
    <citation type="submission" date="2016-10" db="EMBL/GenBank/DDBJ databases">
        <authorList>
            <person name="de Groot N.N."/>
        </authorList>
    </citation>
    <scope>NUCLEOTIDE SEQUENCE [LARGE SCALE GENOMIC DNA]</scope>
    <source>
        <strain evidence="5 6">DSM 2784</strain>
    </source>
</reference>
<evidence type="ECO:0000256" key="2">
    <source>
        <dbReference type="ARBA" id="ARBA00023125"/>
    </source>
</evidence>